<evidence type="ECO:0000313" key="1">
    <source>
        <dbReference type="EMBL" id="OUQ33242.1"/>
    </source>
</evidence>
<dbReference type="Proteomes" id="UP000195305">
    <property type="component" value="Unassembled WGS sequence"/>
</dbReference>
<sequence>MLIVPENATKEEIKILEKKDIIQNLLMKVYDPLFTQFFDEDSNELLDEKIDVLNQLFNGKTPDEIEHYYDVLELYPKDGNMWD</sequence>
<accession>A0A1Y4SWC7</accession>
<name>A0A1Y4SWC7_9FIRM</name>
<dbReference type="EMBL" id="NFLJ01000034">
    <property type="protein sequence ID" value="OUQ33242.1"/>
    <property type="molecule type" value="Genomic_DNA"/>
</dbReference>
<reference evidence="1 2" key="1">
    <citation type="journal article" date="2018" name="BMC Genomics">
        <title>Whole genome sequencing and function prediction of 133 gut anaerobes isolated from chicken caecum in pure cultures.</title>
        <authorList>
            <person name="Medvecky M."/>
            <person name="Cejkova D."/>
            <person name="Polansky O."/>
            <person name="Karasova D."/>
            <person name="Kubasova T."/>
            <person name="Cizek A."/>
            <person name="Rychlik I."/>
        </authorList>
    </citation>
    <scope>NUCLEOTIDE SEQUENCE [LARGE SCALE GENOMIC DNA]</scope>
    <source>
        <strain evidence="1 2">An13</strain>
    </source>
</reference>
<keyword evidence="2" id="KW-1185">Reference proteome</keyword>
<dbReference type="AlphaFoldDB" id="A0A1Y4SWC7"/>
<proteinExistence type="predicted"/>
<gene>
    <name evidence="1" type="ORF">B5E75_10915</name>
</gene>
<evidence type="ECO:0000313" key="2">
    <source>
        <dbReference type="Proteomes" id="UP000195305"/>
    </source>
</evidence>
<comment type="caution">
    <text evidence="1">The sequence shown here is derived from an EMBL/GenBank/DDBJ whole genome shotgun (WGS) entry which is preliminary data.</text>
</comment>
<protein>
    <submittedName>
        <fullName evidence="1">Uncharacterized protein</fullName>
    </submittedName>
</protein>
<dbReference type="RefSeq" id="WP_087359158.1">
    <property type="nucleotide sequence ID" value="NZ_NFLJ01000034.1"/>
</dbReference>
<dbReference type="OrthoDB" id="3035862at2"/>
<organism evidence="1 2">
    <name type="scientific">Massilimicrobiota timonensis</name>
    <dbReference type="NCBI Taxonomy" id="1776392"/>
    <lineage>
        <taxon>Bacteria</taxon>
        <taxon>Bacillati</taxon>
        <taxon>Bacillota</taxon>
        <taxon>Erysipelotrichia</taxon>
        <taxon>Erysipelotrichales</taxon>
        <taxon>Erysipelotrichaceae</taxon>
        <taxon>Massilimicrobiota</taxon>
    </lineage>
</organism>